<organism evidence="15 16">
    <name type="scientific">Leptobrachium leishanense</name>
    <name type="common">Leishan spiny toad</name>
    <dbReference type="NCBI Taxonomy" id="445787"/>
    <lineage>
        <taxon>Eukaryota</taxon>
        <taxon>Metazoa</taxon>
        <taxon>Chordata</taxon>
        <taxon>Craniata</taxon>
        <taxon>Vertebrata</taxon>
        <taxon>Euteleostomi</taxon>
        <taxon>Amphibia</taxon>
        <taxon>Batrachia</taxon>
        <taxon>Anura</taxon>
        <taxon>Pelobatoidea</taxon>
        <taxon>Megophryidae</taxon>
        <taxon>Leptobrachium</taxon>
    </lineage>
</organism>
<name>A0A8C5MIW5_9ANUR</name>
<dbReference type="PANTHER" id="PTHR46538:SF5">
    <property type="entry name" value="NON-SPECIFIC SERINE_THREONINE PROTEIN KINASE"/>
    <property type="match status" value="1"/>
</dbReference>
<proteinExistence type="inferred from homology"/>
<dbReference type="GeneTree" id="ENSGT00940000156818"/>
<reference evidence="15" key="2">
    <citation type="submission" date="2025-09" db="UniProtKB">
        <authorList>
            <consortium name="Ensembl"/>
        </authorList>
    </citation>
    <scope>IDENTIFICATION</scope>
</reference>
<feature type="compositionally biased region" description="Basic and acidic residues" evidence="13">
    <location>
        <begin position="1018"/>
        <end position="1028"/>
    </location>
</feature>
<evidence type="ECO:0000256" key="8">
    <source>
        <dbReference type="ARBA" id="ARBA00022840"/>
    </source>
</evidence>
<dbReference type="GO" id="GO:0005524">
    <property type="term" value="F:ATP binding"/>
    <property type="evidence" value="ECO:0007669"/>
    <property type="project" value="UniProtKB-UniRule"/>
</dbReference>
<sequence length="1295" mass="151390">MAFLLRFLGYGGERKRMVECEWLRRGNPELDWEILSELGDGAFGKVYKALHRDNKDLAAAKVLEISSEDALEDHVAEINILGHCQHPCILRLMEAIYWERQLWILVEFCAGGALDSVMLELGRGLTESQIRVVCLHTLSGLQYLHSHKIIHRDLKAGNILLTQQGDIRLADFGVSAMNKEVQQRRTSFIGSPYWMAPEVVICETCKDTPYDYLADIWSLGVTLIELAEKEPPNHDLNPTRVLLKIIKSHPPCLKYRKLWSQDFNIFLEKCLQRNPQERFTASRLLEHPFVSRVADNQPLRELVAEVLGEIIEEDDTRSYNCGFVTKRSYSFLNKETSEENMKLSEDESSAKHNNGFTMVNTSAQQETCPKKITKSTDQEAPLRARRGSSFLKQMRRRSAPSFAREFRPSVKWKVDSEFNPKKDREQQKELKEKTLQMLPTETKEPGLCLPLGHSSEIVDGEMDIKTYKEDVNIVNAINSESVSPVFTDSVCKVETSTHQVCEVEQESISSSNAPENHANGDKSAMLPYKAYPANVEIRWRSYEKLDSPNKLFRRWTMPKSMKETMKVGNKSKETKDNGVKYVAHNVDDGNQLRIAFERRSLAADLNKSTEEPNQSMRTVPASSILGESRASVKWMATKEQNRLEHTKEDAGQSQVQNQEISHQLPNLESTSICTGTTEEILEIKMNDVERVPSPCSRHEKLYIFKGIQICSHLNQDLLFDTARDHKASNVMEPGIFAASKWRSSENLSISSRRLYRRWTVSCTRDKLMTKMGINVKDKKDKMETTDAAPDNWTKMSMVEEQGVKTTQSVDQFYIKKIESTVDEQSREVDLVDRYGHQKRVNFARCSWTVHQNSVNGGDTVSRQDTTRDRNEETEEPDSDHDHATQEGDIPTEHKDKKTIWITRRFVVDGKEVKVSSCKRKAEPTVRDIKERTVRRQELQQLRLLQREEKRSQSQLEQRMQREREIMFRHVEQEIIAKKQYYEHEIESLERQMEQTRVRREQEHTSRLQQEALRLKSQQQKERNKKKAELKGKWQEDQYLLEQQQELNAALQKIVNEHKKKVLNTERENLCKIHSLRRARESVILRLEERHIQEKYQLFRQQVTEQYALQKQQLSKRHEKELERLKQYQNLLLDELKSLQIEERIQNQKALRQESRTRMAMFKEGMKSQGMSTAEQKERSNQFLVQESARQKELVQKQQQKQEEALQKLKQQLEETCNELVQIQEEKMLTLQTQKTKKLQQLDAEHNMESEQWKERLRLSKETLDTEFAFRQQQILQPGKQQHKDSERRTSWFFFS</sequence>
<keyword evidence="6 11" id="KW-0547">Nucleotide-binding</keyword>
<dbReference type="InterPro" id="IPR022165">
    <property type="entry name" value="PKK"/>
</dbReference>
<comment type="catalytic activity">
    <reaction evidence="9">
        <text>L-threonyl-[protein] + ATP = O-phospho-L-threonyl-[protein] + ADP + H(+)</text>
        <dbReference type="Rhea" id="RHEA:46608"/>
        <dbReference type="Rhea" id="RHEA-COMP:11060"/>
        <dbReference type="Rhea" id="RHEA-COMP:11605"/>
        <dbReference type="ChEBI" id="CHEBI:15378"/>
        <dbReference type="ChEBI" id="CHEBI:30013"/>
        <dbReference type="ChEBI" id="CHEBI:30616"/>
        <dbReference type="ChEBI" id="CHEBI:61977"/>
        <dbReference type="ChEBI" id="CHEBI:456216"/>
        <dbReference type="EC" id="2.7.11.1"/>
    </reaction>
</comment>
<dbReference type="SMART" id="SM00220">
    <property type="entry name" value="S_TKc"/>
    <property type="match status" value="1"/>
</dbReference>
<dbReference type="InterPro" id="IPR008271">
    <property type="entry name" value="Ser/Thr_kinase_AS"/>
</dbReference>
<dbReference type="EC" id="2.7.11.1" evidence="2"/>
<dbReference type="InterPro" id="IPR011009">
    <property type="entry name" value="Kinase-like_dom_sf"/>
</dbReference>
<dbReference type="Proteomes" id="UP000694569">
    <property type="component" value="Unplaced"/>
</dbReference>
<dbReference type="FunFam" id="1.10.510.10:FF:001298">
    <property type="entry name" value="STE20-like kinase"/>
    <property type="match status" value="1"/>
</dbReference>
<dbReference type="PANTHER" id="PTHR46538">
    <property type="entry name" value="PROTEIN KINASE DOMAIN-CONTAINING PROTEIN"/>
    <property type="match status" value="1"/>
</dbReference>
<dbReference type="PROSITE" id="PS50011">
    <property type="entry name" value="PROTEIN_KINASE_DOM"/>
    <property type="match status" value="1"/>
</dbReference>
<keyword evidence="8 11" id="KW-0067">ATP-binding</keyword>
<dbReference type="Pfam" id="PF00069">
    <property type="entry name" value="Pkinase"/>
    <property type="match status" value="1"/>
</dbReference>
<evidence type="ECO:0000256" key="9">
    <source>
        <dbReference type="ARBA" id="ARBA00047899"/>
    </source>
</evidence>
<keyword evidence="5" id="KW-0808">Transferase</keyword>
<evidence type="ECO:0000256" key="12">
    <source>
        <dbReference type="SAM" id="Coils"/>
    </source>
</evidence>
<evidence type="ECO:0000256" key="2">
    <source>
        <dbReference type="ARBA" id="ARBA00012513"/>
    </source>
</evidence>
<protein>
    <recommendedName>
        <fullName evidence="2">non-specific serine/threonine protein kinase</fullName>
        <ecNumber evidence="2">2.7.11.1</ecNumber>
    </recommendedName>
</protein>
<evidence type="ECO:0000256" key="13">
    <source>
        <dbReference type="SAM" id="MobiDB-lite"/>
    </source>
</evidence>
<evidence type="ECO:0000256" key="1">
    <source>
        <dbReference type="ARBA" id="ARBA00008874"/>
    </source>
</evidence>
<feature type="region of interest" description="Disordered" evidence="13">
    <location>
        <begin position="1276"/>
        <end position="1295"/>
    </location>
</feature>
<dbReference type="PROSITE" id="PS00108">
    <property type="entry name" value="PROTEIN_KINASE_ST"/>
    <property type="match status" value="1"/>
</dbReference>
<evidence type="ECO:0000256" key="11">
    <source>
        <dbReference type="PROSITE-ProRule" id="PRU10141"/>
    </source>
</evidence>
<comment type="catalytic activity">
    <reaction evidence="10">
        <text>L-seryl-[protein] + ATP = O-phospho-L-seryl-[protein] + ADP + H(+)</text>
        <dbReference type="Rhea" id="RHEA:17989"/>
        <dbReference type="Rhea" id="RHEA-COMP:9863"/>
        <dbReference type="Rhea" id="RHEA-COMP:11604"/>
        <dbReference type="ChEBI" id="CHEBI:15378"/>
        <dbReference type="ChEBI" id="CHEBI:29999"/>
        <dbReference type="ChEBI" id="CHEBI:30616"/>
        <dbReference type="ChEBI" id="CHEBI:83421"/>
        <dbReference type="ChEBI" id="CHEBI:456216"/>
        <dbReference type="EC" id="2.7.11.1"/>
    </reaction>
</comment>
<feature type="compositionally biased region" description="Basic and acidic residues" evidence="13">
    <location>
        <begin position="879"/>
        <end position="894"/>
    </location>
</feature>
<keyword evidence="7" id="KW-0418">Kinase</keyword>
<feature type="region of interest" description="Disordered" evidence="13">
    <location>
        <begin position="998"/>
        <end position="1028"/>
    </location>
</feature>
<feature type="region of interest" description="Disordered" evidence="13">
    <location>
        <begin position="851"/>
        <end position="894"/>
    </location>
</feature>
<dbReference type="Gene3D" id="3.30.200.20">
    <property type="entry name" value="Phosphorylase Kinase, domain 1"/>
    <property type="match status" value="1"/>
</dbReference>
<evidence type="ECO:0000313" key="16">
    <source>
        <dbReference type="Proteomes" id="UP000694569"/>
    </source>
</evidence>
<dbReference type="Ensembl" id="ENSLLET00000015889.1">
    <property type="protein sequence ID" value="ENSLLEP00000015304.1"/>
    <property type="gene ID" value="ENSLLEG00000009743.1"/>
</dbReference>
<feature type="coiled-coil region" evidence="12">
    <location>
        <begin position="1191"/>
        <end position="1225"/>
    </location>
</feature>
<reference evidence="15" key="1">
    <citation type="submission" date="2025-08" db="UniProtKB">
        <authorList>
            <consortium name="Ensembl"/>
        </authorList>
    </citation>
    <scope>IDENTIFICATION</scope>
</reference>
<keyword evidence="3" id="KW-0723">Serine/threonine-protein kinase</keyword>
<feature type="compositionally biased region" description="Polar residues" evidence="13">
    <location>
        <begin position="851"/>
        <end position="860"/>
    </location>
</feature>
<evidence type="ECO:0000256" key="5">
    <source>
        <dbReference type="ARBA" id="ARBA00022679"/>
    </source>
</evidence>
<dbReference type="Pfam" id="PF12474">
    <property type="entry name" value="PKK"/>
    <property type="match status" value="1"/>
</dbReference>
<dbReference type="InterPro" id="IPR051585">
    <property type="entry name" value="STE20_Ser/Thr_Kinases"/>
</dbReference>
<feature type="binding site" evidence="11">
    <location>
        <position position="61"/>
    </location>
    <ligand>
        <name>ATP</name>
        <dbReference type="ChEBI" id="CHEBI:30616"/>
    </ligand>
</feature>
<keyword evidence="16" id="KW-1185">Reference proteome</keyword>
<evidence type="ECO:0000256" key="7">
    <source>
        <dbReference type="ARBA" id="ARBA00022777"/>
    </source>
</evidence>
<evidence type="ECO:0000256" key="4">
    <source>
        <dbReference type="ARBA" id="ARBA00022553"/>
    </source>
</evidence>
<dbReference type="PROSITE" id="PS00107">
    <property type="entry name" value="PROTEIN_KINASE_ATP"/>
    <property type="match status" value="1"/>
</dbReference>
<feature type="domain" description="Protein kinase" evidence="14">
    <location>
        <begin position="32"/>
        <end position="290"/>
    </location>
</feature>
<evidence type="ECO:0000256" key="3">
    <source>
        <dbReference type="ARBA" id="ARBA00022527"/>
    </source>
</evidence>
<evidence type="ECO:0000256" key="10">
    <source>
        <dbReference type="ARBA" id="ARBA00048679"/>
    </source>
</evidence>
<comment type="similarity">
    <text evidence="1">Belongs to the protein kinase superfamily. STE Ser/Thr protein kinase family. STE20 subfamily.</text>
</comment>
<dbReference type="InterPro" id="IPR000719">
    <property type="entry name" value="Prot_kinase_dom"/>
</dbReference>
<feature type="coiled-coil region" evidence="12">
    <location>
        <begin position="1040"/>
        <end position="1067"/>
    </location>
</feature>
<evidence type="ECO:0000259" key="14">
    <source>
        <dbReference type="PROSITE" id="PS50011"/>
    </source>
</evidence>
<accession>A0A8C5MIW5</accession>
<keyword evidence="4" id="KW-0597">Phosphoprotein</keyword>
<dbReference type="InterPro" id="IPR017441">
    <property type="entry name" value="Protein_kinase_ATP_BS"/>
</dbReference>
<dbReference type="GO" id="GO:0004674">
    <property type="term" value="F:protein serine/threonine kinase activity"/>
    <property type="evidence" value="ECO:0007669"/>
    <property type="project" value="UniProtKB-KW"/>
</dbReference>
<evidence type="ECO:0000256" key="6">
    <source>
        <dbReference type="ARBA" id="ARBA00022741"/>
    </source>
</evidence>
<evidence type="ECO:0000313" key="15">
    <source>
        <dbReference type="Ensembl" id="ENSLLEP00000015304.1"/>
    </source>
</evidence>
<dbReference type="SUPFAM" id="SSF56112">
    <property type="entry name" value="Protein kinase-like (PK-like)"/>
    <property type="match status" value="1"/>
</dbReference>
<feature type="coiled-coil region" evidence="12">
    <location>
        <begin position="1110"/>
        <end position="1141"/>
    </location>
</feature>
<dbReference type="OrthoDB" id="10027016at2759"/>
<dbReference type="Gene3D" id="1.10.510.10">
    <property type="entry name" value="Transferase(Phosphotransferase) domain 1"/>
    <property type="match status" value="1"/>
</dbReference>
<keyword evidence="12" id="KW-0175">Coiled coil</keyword>